<accession>A0ABQ8L3M8</accession>
<dbReference type="SUPFAM" id="SSF56672">
    <property type="entry name" value="DNA/RNA polymerases"/>
    <property type="match status" value="1"/>
</dbReference>
<dbReference type="Pfam" id="PF00078">
    <property type="entry name" value="RVT_1"/>
    <property type="match status" value="1"/>
</dbReference>
<reference evidence="7 8" key="1">
    <citation type="submission" date="2022-01" db="EMBL/GenBank/DDBJ databases">
        <title>A high-quality chromosome-level genome assembly of rohu carp, Labeo rohita.</title>
        <authorList>
            <person name="Arick M.A. II"/>
            <person name="Hsu C.-Y."/>
            <person name="Magbanua Z."/>
            <person name="Pechanova O."/>
            <person name="Grover C."/>
            <person name="Miller E."/>
            <person name="Thrash A."/>
            <person name="Ezzel L."/>
            <person name="Alam S."/>
            <person name="Benzie J."/>
            <person name="Hamilton M."/>
            <person name="Karsi A."/>
            <person name="Lawrence M.L."/>
            <person name="Peterson D.G."/>
        </authorList>
    </citation>
    <scope>NUCLEOTIDE SEQUENCE [LARGE SCALE GENOMIC DNA]</scope>
    <source>
        <strain evidence="8">BAU-BD-2019</strain>
        <tissue evidence="7">Blood</tissue>
    </source>
</reference>
<dbReference type="PANTHER" id="PTHR37984">
    <property type="entry name" value="PROTEIN CBG26694"/>
    <property type="match status" value="1"/>
</dbReference>
<evidence type="ECO:0000256" key="3">
    <source>
        <dbReference type="ARBA" id="ARBA00023268"/>
    </source>
</evidence>
<organism evidence="7 8">
    <name type="scientific">Labeo rohita</name>
    <name type="common">Indian major carp</name>
    <name type="synonym">Cyprinus rohita</name>
    <dbReference type="NCBI Taxonomy" id="84645"/>
    <lineage>
        <taxon>Eukaryota</taxon>
        <taxon>Metazoa</taxon>
        <taxon>Chordata</taxon>
        <taxon>Craniata</taxon>
        <taxon>Vertebrata</taxon>
        <taxon>Euteleostomi</taxon>
        <taxon>Actinopterygii</taxon>
        <taxon>Neopterygii</taxon>
        <taxon>Teleostei</taxon>
        <taxon>Ostariophysi</taxon>
        <taxon>Cypriniformes</taxon>
        <taxon>Cyprinidae</taxon>
        <taxon>Labeoninae</taxon>
        <taxon>Labeonini</taxon>
        <taxon>Labeo</taxon>
    </lineage>
</organism>
<protein>
    <recommendedName>
        <fullName evidence="4">Gypsy retrotransposon integrase-like protein 1</fullName>
        <ecNumber evidence="2">3.1.26.4</ecNumber>
    </recommendedName>
</protein>
<dbReference type="SUPFAM" id="SSF53098">
    <property type="entry name" value="Ribonuclease H-like"/>
    <property type="match status" value="1"/>
</dbReference>
<dbReference type="Gene3D" id="3.10.10.10">
    <property type="entry name" value="HIV Type 1 Reverse Transcriptase, subunit A, domain 1"/>
    <property type="match status" value="1"/>
</dbReference>
<evidence type="ECO:0000256" key="4">
    <source>
        <dbReference type="ARBA" id="ARBA00039658"/>
    </source>
</evidence>
<dbReference type="InterPro" id="IPR000477">
    <property type="entry name" value="RT_dom"/>
</dbReference>
<keyword evidence="8" id="KW-1185">Reference proteome</keyword>
<dbReference type="InterPro" id="IPR036397">
    <property type="entry name" value="RNaseH_sf"/>
</dbReference>
<comment type="similarity">
    <text evidence="1">Belongs to the beta type-B retroviral polymerase family. HERV class-II K(HML-2) pol subfamily.</text>
</comment>
<dbReference type="InterPro" id="IPR043128">
    <property type="entry name" value="Rev_trsase/Diguanyl_cyclase"/>
</dbReference>
<dbReference type="InterPro" id="IPR001584">
    <property type="entry name" value="Integrase_cat-core"/>
</dbReference>
<dbReference type="EC" id="3.1.26.4" evidence="2"/>
<evidence type="ECO:0000259" key="5">
    <source>
        <dbReference type="PROSITE" id="PS50878"/>
    </source>
</evidence>
<dbReference type="Pfam" id="PF17919">
    <property type="entry name" value="RT_RNaseH_2"/>
    <property type="match status" value="1"/>
</dbReference>
<keyword evidence="3" id="KW-0511">Multifunctional enzyme</keyword>
<dbReference type="Pfam" id="PF00665">
    <property type="entry name" value="rve"/>
    <property type="match status" value="1"/>
</dbReference>
<dbReference type="EMBL" id="JACTAM010002274">
    <property type="protein sequence ID" value="KAI2645340.1"/>
    <property type="molecule type" value="Genomic_DNA"/>
</dbReference>
<dbReference type="Proteomes" id="UP000830375">
    <property type="component" value="Unassembled WGS sequence"/>
</dbReference>
<dbReference type="PROSITE" id="PS50878">
    <property type="entry name" value="RT_POL"/>
    <property type="match status" value="1"/>
</dbReference>
<dbReference type="InterPro" id="IPR012337">
    <property type="entry name" value="RNaseH-like_sf"/>
</dbReference>
<dbReference type="CDD" id="cd01647">
    <property type="entry name" value="RT_LTR"/>
    <property type="match status" value="1"/>
</dbReference>
<evidence type="ECO:0000259" key="6">
    <source>
        <dbReference type="PROSITE" id="PS50994"/>
    </source>
</evidence>
<dbReference type="PANTHER" id="PTHR37984:SF5">
    <property type="entry name" value="PROTEIN NYNRIN-LIKE"/>
    <property type="match status" value="1"/>
</dbReference>
<evidence type="ECO:0000256" key="1">
    <source>
        <dbReference type="ARBA" id="ARBA00010879"/>
    </source>
</evidence>
<dbReference type="InterPro" id="IPR043502">
    <property type="entry name" value="DNA/RNA_pol_sf"/>
</dbReference>
<dbReference type="InterPro" id="IPR048270">
    <property type="entry name" value="PNMA_C"/>
</dbReference>
<dbReference type="InterPro" id="IPR041577">
    <property type="entry name" value="RT_RNaseH_2"/>
</dbReference>
<gene>
    <name evidence="7" type="ORF">H4Q32_028851</name>
</gene>
<feature type="domain" description="Reverse transcriptase" evidence="5">
    <location>
        <begin position="545"/>
        <end position="724"/>
    </location>
</feature>
<evidence type="ECO:0000313" key="7">
    <source>
        <dbReference type="EMBL" id="KAI2645340.1"/>
    </source>
</evidence>
<evidence type="ECO:0000256" key="2">
    <source>
        <dbReference type="ARBA" id="ARBA00012180"/>
    </source>
</evidence>
<dbReference type="Gene3D" id="3.10.20.370">
    <property type="match status" value="1"/>
</dbReference>
<dbReference type="Gene3D" id="3.30.70.270">
    <property type="match status" value="2"/>
</dbReference>
<proteinExistence type="inferred from homology"/>
<evidence type="ECO:0000313" key="8">
    <source>
        <dbReference type="Proteomes" id="UP000830375"/>
    </source>
</evidence>
<dbReference type="Pfam" id="PF17921">
    <property type="entry name" value="Integrase_H2C2"/>
    <property type="match status" value="1"/>
</dbReference>
<dbReference type="Gene3D" id="1.10.340.70">
    <property type="match status" value="1"/>
</dbReference>
<sequence length="1374" mass="154470">MKLFLLIETSIDVDPNVVPPEVGIPGVVGPWGVHVLETVDPVAPETTFKEKLIFLMQQEGKSLNKCTQGPGDTLTYRKLRLFSGMQPVPPGEEDYDSWMEQAAQMIGEWQCAETIKRRDGANTGVATTTAVPRVTASEKDVDSLKHDVKELSAQVFSVTSVAKMAIPGENAKERHRAPLEMHSNSFLFELKHSSDLPSELVGPTSEVPVQIEGVNAKALLDIGSQVTILYRNFYHTHLKHLPLKPVENLEIWGLSSHKYPYDGYLPICLEYTEAVAGVPQTVDTLALVCPDPKPEQPIAILVGTNTSLVRQLFDACKEKEGENFLNILTVHPVVKAAYETIQNSIRDTSDPDKPGVVWFIQHKPITLKAGEVRQIYGKPKFSGELFEKYVLIDQAADTIALEELLVRPELQPASVVSNRMITVTVKNMSSKEVLLKRGTPIAHIFPVDVVPQLTPKSNMSAPNTSLSPASFDFGNSPLPEEAKQRLIEKLLGRQDVFSAHEWDVGCSKSTVHEIRLSDATPFRERSRRLAPKDLEDVRKHLLELQKCGIFTEFKSPYASPIVVVRKKSGSVRMCVDYRTLNRRTIPDQYMVPRIEDALHCLSGSKWFSVLDLRSGYYQIPMNKYDQEKTAFICPLGFFEFEGMPQGISGAPATFQRVMERTVGDMNFLEVLVYLDDLIIFGQTIEEHEERLLKVLDRLREEGLKLSFDKCQFCRTSVTYVGHIVSQEGIATDPSKVEAVISWPRPRTVTELRSFLGFCGKKGKTAKPSTVEYFKPTEAFGERWDDKCEKAFEELKLCLTKAPVSAFADPQLPYVLHVDASRDGLGGVLYQQHSEGLRPVAFISHSLSPSEENYPAHKLEFLALKWAVVDKLHDYLYGVSFENEPRNSDSNELREAQELDSCLRKVRLAISQKQPPSSVKCDHPDLKLWKKEWGNLVVEKPVLYRVIPLSDNRVRRQLVLPTTVRNSVLTSLHDESGHLGFDKTYALIRDRFFWQGMKAESSGPLDLVCIDFLTIEPDSRNVCNVLVVTDHFTRYAQAYTTKDQKALTVAKTLCEKFFVHYGLPNRIHSDQGRDFESRLIKEMLDVLGIKKSRTSPYHPQGDPQPEREPKLPVDICFGMSDEKDCEALHSKYVENLKKGLKSAYELAAVSAGKVNQKNKRRYDEKVHHFKLSPGDRVFIRNLGLKGKQKLADRWSSVIYVVEKQLQNLPVYQLVLESGEGQKKVLHQSEYEYWPCLIHDSIPIEIDRLEVQDSTAEKEILPEPDVEANIAPCDGDNTDLVDPEIVGAGPVGKNDAQDKLGYQVPVRHLNSIGANKRVTSIHKIKWGGQNQEGAGTTLGEEVEQGPLLRAETSGAVVVYLVHEVQGIQDDWRGSLP</sequence>
<comment type="caution">
    <text evidence="7">The sequence shown here is derived from an EMBL/GenBank/DDBJ whole genome shotgun (WGS) entry which is preliminary data.</text>
</comment>
<dbReference type="PROSITE" id="PS50994">
    <property type="entry name" value="INTEGRASE"/>
    <property type="match status" value="1"/>
</dbReference>
<dbReference type="Pfam" id="PF14893">
    <property type="entry name" value="PNMA"/>
    <property type="match status" value="1"/>
</dbReference>
<feature type="domain" description="Integrase catalytic" evidence="6">
    <location>
        <begin position="999"/>
        <end position="1180"/>
    </location>
</feature>
<dbReference type="InterPro" id="IPR050951">
    <property type="entry name" value="Retrovirus_Pol_polyprotein"/>
</dbReference>
<dbReference type="Gene3D" id="3.30.420.10">
    <property type="entry name" value="Ribonuclease H-like superfamily/Ribonuclease H"/>
    <property type="match status" value="1"/>
</dbReference>
<dbReference type="InterPro" id="IPR041588">
    <property type="entry name" value="Integrase_H2C2"/>
</dbReference>
<name>A0ABQ8L3M8_LABRO</name>